<keyword evidence="1" id="KW-0472">Membrane</keyword>
<comment type="caution">
    <text evidence="2">The sequence shown here is derived from an EMBL/GenBank/DDBJ whole genome shotgun (WGS) entry which is preliminary data.</text>
</comment>
<keyword evidence="3" id="KW-1185">Reference proteome</keyword>
<feature type="transmembrane region" description="Helical" evidence="1">
    <location>
        <begin position="241"/>
        <end position="264"/>
    </location>
</feature>
<sequence length="361" mass="40151">MLPAHHYETHKGCWIGRFQLPTLYAVFLPRTVLLLDPSYDGGEGIMAVQAFYLESLWGFDVGSDCYRHELYGTNPLLNFIEFHSCHACCLLSRIRFVFVLQGAALAGPAIFGIVYSSVAIWTAVLSRICFKRKVSLWQWACVFVVFVGLALTAMDVSHDRNSVHKGATLVLVGSMMHGLFYVMSEYIMTYGDDRLTARQNCAIQNFTAMCFFFVWQVVYTMPRADEKLWQPMEATGTTLPIGISFLILFGAANLIHAISFYHTLKYFPGGATSAGVMKGLQAVLVFVFTHLAFCGRRGGPEMCFTKTKFLSLVTVVSGVIGYGLATNDEKHHGYERIGSVNELSEISNVKSSALGRDEESI</sequence>
<dbReference type="SUPFAM" id="SSF103481">
    <property type="entry name" value="Multidrug resistance efflux transporter EmrE"/>
    <property type="match status" value="1"/>
</dbReference>
<feature type="transmembrane region" description="Helical" evidence="1">
    <location>
        <begin position="96"/>
        <end position="124"/>
    </location>
</feature>
<reference evidence="2" key="1">
    <citation type="submission" date="2023-08" db="EMBL/GenBank/DDBJ databases">
        <authorList>
            <person name="Audoor S."/>
            <person name="Bilcke G."/>
        </authorList>
    </citation>
    <scope>NUCLEOTIDE SEQUENCE</scope>
</reference>
<feature type="transmembrane region" description="Helical" evidence="1">
    <location>
        <begin position="166"/>
        <end position="183"/>
    </location>
</feature>
<evidence type="ECO:0000313" key="2">
    <source>
        <dbReference type="EMBL" id="CAJ1959709.1"/>
    </source>
</evidence>
<feature type="transmembrane region" description="Helical" evidence="1">
    <location>
        <begin position="203"/>
        <end position="221"/>
    </location>
</feature>
<dbReference type="AlphaFoldDB" id="A0AAD2G1M0"/>
<evidence type="ECO:0000256" key="1">
    <source>
        <dbReference type="SAM" id="Phobius"/>
    </source>
</evidence>
<dbReference type="Proteomes" id="UP001295423">
    <property type="component" value="Unassembled WGS sequence"/>
</dbReference>
<accession>A0AAD2G1M0</accession>
<dbReference type="InterPro" id="IPR037185">
    <property type="entry name" value="EmrE-like"/>
</dbReference>
<name>A0AAD2G1M0_9STRA</name>
<dbReference type="EMBL" id="CAKOGP040002014">
    <property type="protein sequence ID" value="CAJ1959709.1"/>
    <property type="molecule type" value="Genomic_DNA"/>
</dbReference>
<organism evidence="2 3">
    <name type="scientific">Cylindrotheca closterium</name>
    <dbReference type="NCBI Taxonomy" id="2856"/>
    <lineage>
        <taxon>Eukaryota</taxon>
        <taxon>Sar</taxon>
        <taxon>Stramenopiles</taxon>
        <taxon>Ochrophyta</taxon>
        <taxon>Bacillariophyta</taxon>
        <taxon>Bacillariophyceae</taxon>
        <taxon>Bacillariophycidae</taxon>
        <taxon>Bacillariales</taxon>
        <taxon>Bacillariaceae</taxon>
        <taxon>Cylindrotheca</taxon>
    </lineage>
</organism>
<feature type="transmembrane region" description="Helical" evidence="1">
    <location>
        <begin position="136"/>
        <end position="154"/>
    </location>
</feature>
<evidence type="ECO:0000313" key="3">
    <source>
        <dbReference type="Proteomes" id="UP001295423"/>
    </source>
</evidence>
<keyword evidence="1" id="KW-0812">Transmembrane</keyword>
<feature type="transmembrane region" description="Helical" evidence="1">
    <location>
        <begin position="276"/>
        <end position="295"/>
    </location>
</feature>
<feature type="transmembrane region" description="Helical" evidence="1">
    <location>
        <begin position="307"/>
        <end position="325"/>
    </location>
</feature>
<gene>
    <name evidence="2" type="ORF">CYCCA115_LOCUS18128</name>
</gene>
<evidence type="ECO:0008006" key="4">
    <source>
        <dbReference type="Google" id="ProtNLM"/>
    </source>
</evidence>
<proteinExistence type="predicted"/>
<keyword evidence="1" id="KW-1133">Transmembrane helix</keyword>
<protein>
    <recommendedName>
        <fullName evidence="4">Sugar phosphate transporter domain-containing protein</fullName>
    </recommendedName>
</protein>